<name>A0A1W7D148_9ACTN</name>
<dbReference type="KEGG" id="smao:CAG99_19460"/>
<evidence type="ECO:0000313" key="1">
    <source>
        <dbReference type="EMBL" id="ARQ70725.1"/>
    </source>
</evidence>
<proteinExistence type="predicted"/>
<reference evidence="1 2" key="1">
    <citation type="submission" date="2017-05" db="EMBL/GenBank/DDBJ databases">
        <title>Complete genome sequence of Streptomyces sp. SCSIO 03032 revealed the diverse biosynthetic pathways for its bioactive secondary metabolites.</title>
        <authorList>
            <person name="Ma L."/>
            <person name="Zhu Y."/>
            <person name="Zhang W."/>
            <person name="Zhang G."/>
            <person name="Tian X."/>
            <person name="Zhang S."/>
            <person name="Zhang C."/>
        </authorList>
    </citation>
    <scope>NUCLEOTIDE SEQUENCE [LARGE SCALE GENOMIC DNA]</scope>
    <source>
        <strain evidence="1 2">SCSIO 03032</strain>
    </source>
</reference>
<evidence type="ECO:0000313" key="2">
    <source>
        <dbReference type="Proteomes" id="UP000194218"/>
    </source>
</evidence>
<dbReference type="Proteomes" id="UP000194218">
    <property type="component" value="Chromosome"/>
</dbReference>
<sequence>MTTASEYVRLQAHCRKILHDLNVPRPYSLESIARWIETLRGRPLVLKELPEQAADAGACGLWVGTDEADFVFYEARTAPIHREHIILHEIAHMLVAHHRAPKGDCGSGKNGDVGGELRGLLDGLQPHLIKRLMQRTSYTTAEEREAEMLASLMRSGQKPRAAGALGRLGALLGVRADDRF</sequence>
<accession>A0A1W7D148</accession>
<dbReference type="OrthoDB" id="4144896at2"/>
<dbReference type="AlphaFoldDB" id="A0A1W7D148"/>
<keyword evidence="2" id="KW-1185">Reference proteome</keyword>
<gene>
    <name evidence="1" type="ORF">CAG99_19460</name>
</gene>
<dbReference type="RefSeq" id="WP_086160568.1">
    <property type="nucleotide sequence ID" value="NZ_CP021121.1"/>
</dbReference>
<dbReference type="EMBL" id="CP021121">
    <property type="protein sequence ID" value="ARQ70725.1"/>
    <property type="molecule type" value="Genomic_DNA"/>
</dbReference>
<protein>
    <submittedName>
        <fullName evidence="1">Regulator component</fullName>
    </submittedName>
</protein>
<organism evidence="1 2">
    <name type="scientific">Streptomyces marincola</name>
    <dbReference type="NCBI Taxonomy" id="2878388"/>
    <lineage>
        <taxon>Bacteria</taxon>
        <taxon>Bacillati</taxon>
        <taxon>Actinomycetota</taxon>
        <taxon>Actinomycetes</taxon>
        <taxon>Kitasatosporales</taxon>
        <taxon>Streptomycetaceae</taxon>
        <taxon>Streptomyces</taxon>
    </lineage>
</organism>